<proteinExistence type="predicted"/>
<protein>
    <submittedName>
        <fullName evidence="2">Uncharacterized protein</fullName>
    </submittedName>
</protein>
<dbReference type="EMBL" id="JBGMEK010000097">
    <property type="protein sequence ID" value="MFA0813463.1"/>
    <property type="molecule type" value="Genomic_DNA"/>
</dbReference>
<evidence type="ECO:0000313" key="2">
    <source>
        <dbReference type="EMBL" id="MFA0813463.1"/>
    </source>
</evidence>
<name>A0ABV4P6C5_9GAMM</name>
<sequence length="135" mass="14498">MEVKRKFFLTAALLVSVAHSVPALASTLSTSIELKNNTSSDNALIHGTNTTGIISPLFPSPAVANSSTYHTSTTDGVADAGVLTYQSCWFSWSVIEINGYYHFAIGATPTSKCSTDVLIQNVFTGEYKIRFNIDA</sequence>
<gene>
    <name evidence="2" type="ORF">ACCI49_21450</name>
</gene>
<accession>A0ABV4P6C5</accession>
<feature type="chain" id="PRO_5047380110" evidence="1">
    <location>
        <begin position="26"/>
        <end position="135"/>
    </location>
</feature>
<evidence type="ECO:0000256" key="1">
    <source>
        <dbReference type="SAM" id="SignalP"/>
    </source>
</evidence>
<keyword evidence="3" id="KW-1185">Reference proteome</keyword>
<evidence type="ECO:0000313" key="3">
    <source>
        <dbReference type="Proteomes" id="UP001569428"/>
    </source>
</evidence>
<feature type="signal peptide" evidence="1">
    <location>
        <begin position="1"/>
        <end position="25"/>
    </location>
</feature>
<organism evidence="2 3">
    <name type="scientific">Microbulbifer epialgicus</name>
    <dbReference type="NCBI Taxonomy" id="393907"/>
    <lineage>
        <taxon>Bacteria</taxon>
        <taxon>Pseudomonadati</taxon>
        <taxon>Pseudomonadota</taxon>
        <taxon>Gammaproteobacteria</taxon>
        <taxon>Cellvibrionales</taxon>
        <taxon>Microbulbiferaceae</taxon>
        <taxon>Microbulbifer</taxon>
    </lineage>
</organism>
<comment type="caution">
    <text evidence="2">The sequence shown here is derived from an EMBL/GenBank/DDBJ whole genome shotgun (WGS) entry which is preliminary data.</text>
</comment>
<keyword evidence="1" id="KW-0732">Signal</keyword>
<dbReference type="Proteomes" id="UP001569428">
    <property type="component" value="Unassembled WGS sequence"/>
</dbReference>
<dbReference type="RefSeq" id="WP_371841275.1">
    <property type="nucleotide sequence ID" value="NZ_JBGMEK010000097.1"/>
</dbReference>
<reference evidence="2 3" key="1">
    <citation type="submission" date="2024-08" db="EMBL/GenBank/DDBJ databases">
        <authorList>
            <person name="Ishaq N."/>
        </authorList>
    </citation>
    <scope>NUCLEOTIDE SEQUENCE [LARGE SCALE GENOMIC DNA]</scope>
    <source>
        <strain evidence="2 3">DSM 18651</strain>
    </source>
</reference>